<evidence type="ECO:0000313" key="2">
    <source>
        <dbReference type="Proteomes" id="UP000541347"/>
    </source>
</evidence>
<dbReference type="Pfam" id="PF05962">
    <property type="entry name" value="HutD"/>
    <property type="match status" value="1"/>
</dbReference>
<accession>A0ABW9ZGJ5</accession>
<organism evidence="1 2">
    <name type="scientific">Pannonibacter tanglangensis</name>
    <dbReference type="NCBI Taxonomy" id="2750084"/>
    <lineage>
        <taxon>Bacteria</taxon>
        <taxon>Pseudomonadati</taxon>
        <taxon>Pseudomonadota</taxon>
        <taxon>Alphaproteobacteria</taxon>
        <taxon>Hyphomicrobiales</taxon>
        <taxon>Stappiaceae</taxon>
        <taxon>Pannonibacter</taxon>
    </lineage>
</organism>
<dbReference type="EMBL" id="JAABLP010000002">
    <property type="protein sequence ID" value="NBN63980.1"/>
    <property type="molecule type" value="Genomic_DNA"/>
</dbReference>
<dbReference type="CDD" id="cd20293">
    <property type="entry name" value="cupin_HutD_N"/>
    <property type="match status" value="1"/>
</dbReference>
<protein>
    <submittedName>
        <fullName evidence="1">HutD family protein</fullName>
    </submittedName>
</protein>
<dbReference type="SUPFAM" id="SSF51182">
    <property type="entry name" value="RmlC-like cupins"/>
    <property type="match status" value="1"/>
</dbReference>
<keyword evidence="2" id="KW-1185">Reference proteome</keyword>
<dbReference type="InterPro" id="IPR011051">
    <property type="entry name" value="RmlC_Cupin_sf"/>
</dbReference>
<dbReference type="Gene3D" id="2.60.120.10">
    <property type="entry name" value="Jelly Rolls"/>
    <property type="match status" value="1"/>
</dbReference>
<evidence type="ECO:0000313" key="1">
    <source>
        <dbReference type="EMBL" id="NBN63980.1"/>
    </source>
</evidence>
<name>A0ABW9ZGJ5_9HYPH</name>
<dbReference type="PANTHER" id="PTHR37943">
    <property type="entry name" value="PROTEIN VES"/>
    <property type="match status" value="1"/>
</dbReference>
<dbReference type="InterPro" id="IPR010282">
    <property type="entry name" value="Uncharacterised_HutD/Ves"/>
</dbReference>
<reference evidence="1 2" key="1">
    <citation type="submission" date="2020-01" db="EMBL/GenBank/DDBJ databases">
        <authorList>
            <person name="Peng S.Y."/>
            <person name="Li J."/>
            <person name="Wang M."/>
            <person name="Wang L."/>
            <person name="Wang C.Q."/>
            <person name="Wang J.R."/>
        </authorList>
    </citation>
    <scope>NUCLEOTIDE SEQUENCE [LARGE SCALE GENOMIC DNA]</scope>
    <source>
        <strain evidence="1 2">XCT-34</strain>
    </source>
</reference>
<dbReference type="RefSeq" id="WP_161675928.1">
    <property type="nucleotide sequence ID" value="NZ_JAABLP010000002.1"/>
</dbReference>
<comment type="caution">
    <text evidence="1">The sequence shown here is derived from an EMBL/GenBank/DDBJ whole genome shotgun (WGS) entry which is preliminary data.</text>
</comment>
<dbReference type="Proteomes" id="UP000541347">
    <property type="component" value="Unassembled WGS sequence"/>
</dbReference>
<sequence>MGGSKHSPDGLSLLRWGEGRAMPWKNGGGITHEIAVRPPDAGFETFDWRLSMAEVASDGPFSAFPGIDRTLALMTGAGIRLCLADGGEIRVDAPGAPARFDGEMACEGRLIDGPILDLNVMTRRARMTHRLSLVTLDPAGPALTLPAGEAVADGEEGSPAATALICHSGVAMVGTGAEQLDLRPRDVLIRETGAGPHLRLEAGCGLPAVVYRVEILRR</sequence>
<gene>
    <name evidence="1" type="ORF">GWI71_09835</name>
</gene>
<dbReference type="InterPro" id="IPR014710">
    <property type="entry name" value="RmlC-like_jellyroll"/>
</dbReference>
<proteinExistence type="predicted"/>
<dbReference type="PANTHER" id="PTHR37943:SF1">
    <property type="entry name" value="PROTEIN VES"/>
    <property type="match status" value="1"/>
</dbReference>